<dbReference type="GeneID" id="36397422"/>
<dbReference type="OrthoDB" id="78188at2759"/>
<dbReference type="AlphaFoldDB" id="A0A0P1AW65"/>
<proteinExistence type="predicted"/>
<organism evidence="2 3">
    <name type="scientific">Plasmopara halstedii</name>
    <name type="common">Downy mildew of sunflower</name>
    <dbReference type="NCBI Taxonomy" id="4781"/>
    <lineage>
        <taxon>Eukaryota</taxon>
        <taxon>Sar</taxon>
        <taxon>Stramenopiles</taxon>
        <taxon>Oomycota</taxon>
        <taxon>Peronosporomycetes</taxon>
        <taxon>Peronosporales</taxon>
        <taxon>Peronosporaceae</taxon>
        <taxon>Plasmopara</taxon>
    </lineage>
</organism>
<dbReference type="RefSeq" id="XP_024582413.1">
    <property type="nucleotide sequence ID" value="XM_024716856.1"/>
</dbReference>
<dbReference type="EMBL" id="CCYD01001884">
    <property type="protein sequence ID" value="CEG46044.1"/>
    <property type="molecule type" value="Genomic_DNA"/>
</dbReference>
<reference evidence="3" key="1">
    <citation type="submission" date="2014-09" db="EMBL/GenBank/DDBJ databases">
        <authorList>
            <person name="Sharma Rahul"/>
            <person name="Thines Marco"/>
        </authorList>
    </citation>
    <scope>NUCLEOTIDE SEQUENCE [LARGE SCALE GENOMIC DNA]</scope>
</reference>
<name>A0A0P1AW65_PLAHL</name>
<sequence>MDVGEVAANFLQSIRACFPTLVKKNPMTSAVDNSDSDSDQEDAYKKQKHAKDAQPAFDCKVAKAHRLAAEAKMSMSLIKVKFLRTLEDLFDAFQISDPANVRTSLRNDPSVPNDCQLLCLDCPPFRNIENVPYKAVPHVSSLTFASPDPFNIGVLYSEVITSNKKKQFLHIPIPRSLSHSAPGVQGQSETQYTFQDATVLSFDAKRESTAHGGGKTCEELVKNIRMRHASGTFCTLVLPSKTWEEVADEHKSFLPQVDELQGELRLRRLVGNVPCGVPIKFLLAS</sequence>
<accession>A0A0P1AW65</accession>
<feature type="region of interest" description="Disordered" evidence="1">
    <location>
        <begin position="28"/>
        <end position="51"/>
    </location>
</feature>
<evidence type="ECO:0000256" key="1">
    <source>
        <dbReference type="SAM" id="MobiDB-lite"/>
    </source>
</evidence>
<keyword evidence="3" id="KW-1185">Reference proteome</keyword>
<dbReference type="Proteomes" id="UP000054928">
    <property type="component" value="Unassembled WGS sequence"/>
</dbReference>
<protein>
    <submittedName>
        <fullName evidence="2">Uncharacterized protein</fullName>
    </submittedName>
</protein>
<evidence type="ECO:0000313" key="3">
    <source>
        <dbReference type="Proteomes" id="UP000054928"/>
    </source>
</evidence>
<dbReference type="OMA" id="YMSQIRV"/>
<evidence type="ECO:0000313" key="2">
    <source>
        <dbReference type="EMBL" id="CEG46044.1"/>
    </source>
</evidence>